<dbReference type="EMBL" id="JBBNAF010000002">
    <property type="protein sequence ID" value="KAK9162958.1"/>
    <property type="molecule type" value="Genomic_DNA"/>
</dbReference>
<dbReference type="AlphaFoldDB" id="A0AAP0L1Y2"/>
<accession>A0AAP0L1Y2</accession>
<feature type="chain" id="PRO_5042980759" evidence="1">
    <location>
        <begin position="41"/>
        <end position="161"/>
    </location>
</feature>
<protein>
    <submittedName>
        <fullName evidence="2">Uncharacterized protein</fullName>
    </submittedName>
</protein>
<sequence>MSDSQSEPSQWPPSPRARKATPFSLKLIGLLVLPLDFTLSASNSSDSQCIQRSDRISIQIFVIFVVDDAPIMFGSNSRLCFWDCEVETMFWRTCASKRVIGGGFGVQSLLRNQRLISVIVPLSKTLDEPLISPRVLLVIRSSRHDRANPPITMKKVLTLQL</sequence>
<keyword evidence="3" id="KW-1185">Reference proteome</keyword>
<evidence type="ECO:0000313" key="3">
    <source>
        <dbReference type="Proteomes" id="UP001420932"/>
    </source>
</evidence>
<dbReference type="Proteomes" id="UP001420932">
    <property type="component" value="Unassembled WGS sequence"/>
</dbReference>
<evidence type="ECO:0000313" key="2">
    <source>
        <dbReference type="EMBL" id="KAK9162958.1"/>
    </source>
</evidence>
<name>A0AAP0L1Y2_9MAGN</name>
<comment type="caution">
    <text evidence="2">The sequence shown here is derived from an EMBL/GenBank/DDBJ whole genome shotgun (WGS) entry which is preliminary data.</text>
</comment>
<evidence type="ECO:0000256" key="1">
    <source>
        <dbReference type="SAM" id="SignalP"/>
    </source>
</evidence>
<organism evidence="2 3">
    <name type="scientific">Stephania yunnanensis</name>
    <dbReference type="NCBI Taxonomy" id="152371"/>
    <lineage>
        <taxon>Eukaryota</taxon>
        <taxon>Viridiplantae</taxon>
        <taxon>Streptophyta</taxon>
        <taxon>Embryophyta</taxon>
        <taxon>Tracheophyta</taxon>
        <taxon>Spermatophyta</taxon>
        <taxon>Magnoliopsida</taxon>
        <taxon>Ranunculales</taxon>
        <taxon>Menispermaceae</taxon>
        <taxon>Menispermoideae</taxon>
        <taxon>Cissampelideae</taxon>
        <taxon>Stephania</taxon>
    </lineage>
</organism>
<feature type="signal peptide" evidence="1">
    <location>
        <begin position="1"/>
        <end position="40"/>
    </location>
</feature>
<gene>
    <name evidence="2" type="ORF">Syun_003860</name>
</gene>
<keyword evidence="1" id="KW-0732">Signal</keyword>
<proteinExistence type="predicted"/>
<reference evidence="2 3" key="1">
    <citation type="submission" date="2024-01" db="EMBL/GenBank/DDBJ databases">
        <title>Genome assemblies of Stephania.</title>
        <authorList>
            <person name="Yang L."/>
        </authorList>
    </citation>
    <scope>NUCLEOTIDE SEQUENCE [LARGE SCALE GENOMIC DNA]</scope>
    <source>
        <strain evidence="2">YNDBR</strain>
        <tissue evidence="2">Leaf</tissue>
    </source>
</reference>